<keyword evidence="4" id="KW-0808">Transferase</keyword>
<organism evidence="12 13">
    <name type="scientific">Shinella lacus</name>
    <dbReference type="NCBI Taxonomy" id="2654216"/>
    <lineage>
        <taxon>Bacteria</taxon>
        <taxon>Pseudomonadati</taxon>
        <taxon>Pseudomonadota</taxon>
        <taxon>Alphaproteobacteria</taxon>
        <taxon>Hyphomicrobiales</taxon>
        <taxon>Rhizobiaceae</taxon>
        <taxon>Shinella</taxon>
    </lineage>
</organism>
<dbReference type="RefSeq" id="WP_256118477.1">
    <property type="nucleotide sequence ID" value="NZ_WHSB02000006.1"/>
</dbReference>
<evidence type="ECO:0000256" key="5">
    <source>
        <dbReference type="ARBA" id="ARBA00022801"/>
    </source>
</evidence>
<comment type="similarity">
    <text evidence="2">Belongs to the YkuD family.</text>
</comment>
<dbReference type="Proteomes" id="UP000996601">
    <property type="component" value="Unassembled WGS sequence"/>
</dbReference>
<comment type="pathway">
    <text evidence="1 9">Cell wall biogenesis; peptidoglycan biosynthesis.</text>
</comment>
<keyword evidence="6 9" id="KW-0133">Cell shape</keyword>
<evidence type="ECO:0000256" key="7">
    <source>
        <dbReference type="ARBA" id="ARBA00022984"/>
    </source>
</evidence>
<protein>
    <submittedName>
        <fullName evidence="12">L,D-transpeptidase</fullName>
    </submittedName>
</protein>
<name>A0ABT1R9H5_9HYPH</name>
<dbReference type="InterPro" id="IPR050979">
    <property type="entry name" value="LD-transpeptidase"/>
</dbReference>
<proteinExistence type="inferred from homology"/>
<dbReference type="Gene3D" id="2.40.440.10">
    <property type="entry name" value="L,D-transpeptidase catalytic domain-like"/>
    <property type="match status" value="1"/>
</dbReference>
<dbReference type="PROSITE" id="PS52029">
    <property type="entry name" value="LD_TPASE"/>
    <property type="match status" value="1"/>
</dbReference>
<feature type="domain" description="L,D-TPase catalytic" evidence="11">
    <location>
        <begin position="113"/>
        <end position="246"/>
    </location>
</feature>
<dbReference type="SUPFAM" id="SSF141523">
    <property type="entry name" value="L,D-transpeptidase catalytic domain-like"/>
    <property type="match status" value="1"/>
</dbReference>
<evidence type="ECO:0000256" key="3">
    <source>
        <dbReference type="ARBA" id="ARBA00022676"/>
    </source>
</evidence>
<evidence type="ECO:0000313" key="13">
    <source>
        <dbReference type="Proteomes" id="UP000996601"/>
    </source>
</evidence>
<dbReference type="Pfam" id="PF03734">
    <property type="entry name" value="YkuD"/>
    <property type="match status" value="1"/>
</dbReference>
<keyword evidence="8 9" id="KW-0961">Cell wall biogenesis/degradation</keyword>
<dbReference type="PANTHER" id="PTHR30582:SF24">
    <property type="entry name" value="L,D-TRANSPEPTIDASE ERFK_SRFK-RELATED"/>
    <property type="match status" value="1"/>
</dbReference>
<keyword evidence="5" id="KW-0378">Hydrolase</keyword>
<evidence type="ECO:0000256" key="2">
    <source>
        <dbReference type="ARBA" id="ARBA00005992"/>
    </source>
</evidence>
<dbReference type="CDD" id="cd16913">
    <property type="entry name" value="YkuD_like"/>
    <property type="match status" value="1"/>
</dbReference>
<comment type="caution">
    <text evidence="12">The sequence shown here is derived from an EMBL/GenBank/DDBJ whole genome shotgun (WGS) entry which is preliminary data.</text>
</comment>
<keyword evidence="7 9" id="KW-0573">Peptidoglycan synthesis</keyword>
<evidence type="ECO:0000259" key="11">
    <source>
        <dbReference type="PROSITE" id="PS52029"/>
    </source>
</evidence>
<reference evidence="12" key="1">
    <citation type="submission" date="2021-07" db="EMBL/GenBank/DDBJ databases">
        <title>Shinella sp. nov., a novel member of the genus Shinella from water.</title>
        <authorList>
            <person name="Deng Y."/>
        </authorList>
    </citation>
    <scope>NUCLEOTIDE SEQUENCE</scope>
    <source>
        <strain evidence="12">CPCC 100929</strain>
    </source>
</reference>
<accession>A0ABT1R9H5</accession>
<evidence type="ECO:0000313" key="12">
    <source>
        <dbReference type="EMBL" id="MCQ4631843.1"/>
    </source>
</evidence>
<keyword evidence="3" id="KW-0328">Glycosyltransferase</keyword>
<evidence type="ECO:0000256" key="10">
    <source>
        <dbReference type="SAM" id="SignalP"/>
    </source>
</evidence>
<evidence type="ECO:0000256" key="6">
    <source>
        <dbReference type="ARBA" id="ARBA00022960"/>
    </source>
</evidence>
<gene>
    <name evidence="12" type="ORF">GB927_017470</name>
</gene>
<dbReference type="InterPro" id="IPR038063">
    <property type="entry name" value="Transpep_catalytic_dom"/>
</dbReference>
<evidence type="ECO:0000256" key="1">
    <source>
        <dbReference type="ARBA" id="ARBA00004752"/>
    </source>
</evidence>
<feature type="chain" id="PRO_5046863557" evidence="10">
    <location>
        <begin position="21"/>
        <end position="246"/>
    </location>
</feature>
<evidence type="ECO:0000256" key="9">
    <source>
        <dbReference type="PROSITE-ProRule" id="PRU01373"/>
    </source>
</evidence>
<dbReference type="EMBL" id="WHSB02000006">
    <property type="protein sequence ID" value="MCQ4631843.1"/>
    <property type="molecule type" value="Genomic_DNA"/>
</dbReference>
<dbReference type="PANTHER" id="PTHR30582">
    <property type="entry name" value="L,D-TRANSPEPTIDASE"/>
    <property type="match status" value="1"/>
</dbReference>
<keyword evidence="13" id="KW-1185">Reference proteome</keyword>
<sequence length="246" mass="27467">MLIRTLLAATLLCTTTVAQANDRYMSRPPVVISPDLTAPWVMQLTGEGVQPAVNTRRILQRQKVQQRRVIRRDGAARVEQASVTTHAKNPIKSKFDPMYLPQVVSYESEHRAGTIVIDTNNRFLYLVMGDGKARRYGVGVGKPGFEWAGAHTITRKAEWPSWTPPKEMVAREAEKGHYLPAFMEGGPENPLGSRAMYLGSTLYRIHGTNAPWTIGYAVSSGCIRMRNEDVVDLYERVNVGTKVIVI</sequence>
<feature type="signal peptide" evidence="10">
    <location>
        <begin position="1"/>
        <end position="20"/>
    </location>
</feature>
<evidence type="ECO:0000256" key="8">
    <source>
        <dbReference type="ARBA" id="ARBA00023316"/>
    </source>
</evidence>
<dbReference type="InterPro" id="IPR005490">
    <property type="entry name" value="LD_TPept_cat_dom"/>
</dbReference>
<feature type="active site" description="Nucleophile" evidence="9">
    <location>
        <position position="222"/>
    </location>
</feature>
<feature type="active site" description="Proton donor/acceptor" evidence="9">
    <location>
        <position position="206"/>
    </location>
</feature>
<keyword evidence="10" id="KW-0732">Signal</keyword>
<evidence type="ECO:0000256" key="4">
    <source>
        <dbReference type="ARBA" id="ARBA00022679"/>
    </source>
</evidence>